<protein>
    <recommendedName>
        <fullName evidence="3">Anaphase-promoting complex subunit 1</fullName>
    </recommendedName>
</protein>
<reference evidence="1" key="1">
    <citation type="submission" date="2023-10" db="EMBL/GenBank/DDBJ databases">
        <authorList>
            <person name="Chen Y."/>
            <person name="Shah S."/>
            <person name="Dougan E. K."/>
            <person name="Thang M."/>
            <person name="Chan C."/>
        </authorList>
    </citation>
    <scope>NUCLEOTIDE SEQUENCE [LARGE SCALE GENOMIC DNA]</scope>
</reference>
<evidence type="ECO:0000313" key="2">
    <source>
        <dbReference type="Proteomes" id="UP001189429"/>
    </source>
</evidence>
<gene>
    <name evidence="1" type="ORF">PCOR1329_LOCUS32222</name>
</gene>
<organism evidence="1 2">
    <name type="scientific">Prorocentrum cordatum</name>
    <dbReference type="NCBI Taxonomy" id="2364126"/>
    <lineage>
        <taxon>Eukaryota</taxon>
        <taxon>Sar</taxon>
        <taxon>Alveolata</taxon>
        <taxon>Dinophyceae</taxon>
        <taxon>Prorocentrales</taxon>
        <taxon>Prorocentraceae</taxon>
        <taxon>Prorocentrum</taxon>
    </lineage>
</organism>
<sequence>MVAMPLQARRATFTLIAVSTGAGALQISVPVYRFQMGSILPATPMLPRTVQKIHAGSDDGPHGISMPPDEVDPNSPQAVFFLSTVSKASRWILRLDMPDGGLSDWRLWCEPFVEAKLRSLEWAETERLRTGRTFAEMATDICAAAWRRSTERRRSIVQYLGRGKSHESHEVWERAVARDWSTLRFFRRAMRSYLLRYDGSTVPLAISEHDEDCDGEMLPPLAVTLCARGAFVLNCSHMDPLLHRFLSLALKVVSPGSTNSLDTAVDMPRQVSNGDSLPLSKHIVAMQHRDDKGAIAISRCLDSLVMHIRSPPELEVEAIWQLRQFCAVTSVLVGPATSSLTMLHLTSLALLRESRILNGMKIVYDSTSVDAPATGL</sequence>
<keyword evidence="2" id="KW-1185">Reference proteome</keyword>
<name>A0ABN9SSU2_9DINO</name>
<feature type="non-terminal residue" evidence="1">
    <location>
        <position position="376"/>
    </location>
</feature>
<dbReference type="Proteomes" id="UP001189429">
    <property type="component" value="Unassembled WGS sequence"/>
</dbReference>
<evidence type="ECO:0000313" key="1">
    <source>
        <dbReference type="EMBL" id="CAK0835048.1"/>
    </source>
</evidence>
<proteinExistence type="predicted"/>
<evidence type="ECO:0008006" key="3">
    <source>
        <dbReference type="Google" id="ProtNLM"/>
    </source>
</evidence>
<dbReference type="EMBL" id="CAUYUJ010012980">
    <property type="protein sequence ID" value="CAK0835048.1"/>
    <property type="molecule type" value="Genomic_DNA"/>
</dbReference>
<accession>A0ABN9SSU2</accession>
<comment type="caution">
    <text evidence="1">The sequence shown here is derived from an EMBL/GenBank/DDBJ whole genome shotgun (WGS) entry which is preliminary data.</text>
</comment>